<name>A0A4S8M316_DENBC</name>
<reference evidence="2 3" key="1">
    <citation type="journal article" date="2019" name="Nat. Ecol. Evol.">
        <title>Megaphylogeny resolves global patterns of mushroom evolution.</title>
        <authorList>
            <person name="Varga T."/>
            <person name="Krizsan K."/>
            <person name="Foldi C."/>
            <person name="Dima B."/>
            <person name="Sanchez-Garcia M."/>
            <person name="Sanchez-Ramirez S."/>
            <person name="Szollosi G.J."/>
            <person name="Szarkandi J.G."/>
            <person name="Papp V."/>
            <person name="Albert L."/>
            <person name="Andreopoulos W."/>
            <person name="Angelini C."/>
            <person name="Antonin V."/>
            <person name="Barry K.W."/>
            <person name="Bougher N.L."/>
            <person name="Buchanan P."/>
            <person name="Buyck B."/>
            <person name="Bense V."/>
            <person name="Catcheside P."/>
            <person name="Chovatia M."/>
            <person name="Cooper J."/>
            <person name="Damon W."/>
            <person name="Desjardin D."/>
            <person name="Finy P."/>
            <person name="Geml J."/>
            <person name="Haridas S."/>
            <person name="Hughes K."/>
            <person name="Justo A."/>
            <person name="Karasinski D."/>
            <person name="Kautmanova I."/>
            <person name="Kiss B."/>
            <person name="Kocsube S."/>
            <person name="Kotiranta H."/>
            <person name="LaButti K.M."/>
            <person name="Lechner B.E."/>
            <person name="Liimatainen K."/>
            <person name="Lipzen A."/>
            <person name="Lukacs Z."/>
            <person name="Mihaltcheva S."/>
            <person name="Morgado L.N."/>
            <person name="Niskanen T."/>
            <person name="Noordeloos M.E."/>
            <person name="Ohm R.A."/>
            <person name="Ortiz-Santana B."/>
            <person name="Ovrebo C."/>
            <person name="Racz N."/>
            <person name="Riley R."/>
            <person name="Savchenko A."/>
            <person name="Shiryaev A."/>
            <person name="Soop K."/>
            <person name="Spirin V."/>
            <person name="Szebenyi C."/>
            <person name="Tomsovsky M."/>
            <person name="Tulloss R.E."/>
            <person name="Uehling J."/>
            <person name="Grigoriev I.V."/>
            <person name="Vagvolgyi C."/>
            <person name="Papp T."/>
            <person name="Martin F.M."/>
            <person name="Miettinen O."/>
            <person name="Hibbett D.S."/>
            <person name="Nagy L.G."/>
        </authorList>
    </citation>
    <scope>NUCLEOTIDE SEQUENCE [LARGE SCALE GENOMIC DNA]</scope>
    <source>
        <strain evidence="2 3">CBS 962.96</strain>
    </source>
</reference>
<proteinExistence type="predicted"/>
<evidence type="ECO:0000259" key="1">
    <source>
        <dbReference type="Pfam" id="PF01926"/>
    </source>
</evidence>
<organism evidence="2 3">
    <name type="scientific">Dendrothele bispora (strain CBS 962.96)</name>
    <dbReference type="NCBI Taxonomy" id="1314807"/>
    <lineage>
        <taxon>Eukaryota</taxon>
        <taxon>Fungi</taxon>
        <taxon>Dikarya</taxon>
        <taxon>Basidiomycota</taxon>
        <taxon>Agaricomycotina</taxon>
        <taxon>Agaricomycetes</taxon>
        <taxon>Agaricomycetidae</taxon>
        <taxon>Agaricales</taxon>
        <taxon>Agaricales incertae sedis</taxon>
        <taxon>Dendrothele</taxon>
    </lineage>
</organism>
<keyword evidence="3" id="KW-1185">Reference proteome</keyword>
<dbReference type="SUPFAM" id="SSF52540">
    <property type="entry name" value="P-loop containing nucleoside triphosphate hydrolases"/>
    <property type="match status" value="1"/>
</dbReference>
<dbReference type="Pfam" id="PF01926">
    <property type="entry name" value="MMR_HSR1"/>
    <property type="match status" value="1"/>
</dbReference>
<dbReference type="GO" id="GO:0005525">
    <property type="term" value="F:GTP binding"/>
    <property type="evidence" value="ECO:0007669"/>
    <property type="project" value="InterPro"/>
</dbReference>
<dbReference type="CDD" id="cd00882">
    <property type="entry name" value="Ras_like_GTPase"/>
    <property type="match status" value="1"/>
</dbReference>
<feature type="domain" description="G" evidence="1">
    <location>
        <begin position="18"/>
        <end position="115"/>
    </location>
</feature>
<dbReference type="InterPro" id="IPR027417">
    <property type="entry name" value="P-loop_NTPase"/>
</dbReference>
<accession>A0A4S8M316</accession>
<evidence type="ECO:0000313" key="2">
    <source>
        <dbReference type="EMBL" id="THU96281.1"/>
    </source>
</evidence>
<gene>
    <name evidence="2" type="ORF">K435DRAFT_858681</name>
</gene>
<dbReference type="OrthoDB" id="3255035at2759"/>
<protein>
    <recommendedName>
        <fullName evidence="1">G domain-containing protein</fullName>
    </recommendedName>
</protein>
<sequence length="244" mass="27496">MPKKAQKPRIKRETGILILLMGHTGAGKSSFINTASNRPNTALVNESITSESVEIMHFTIPNPANPSERPIIFVETPGFNHLKVDDYQILRLVSEWMAKSCAPDVDVGGIIYLHDISQPRTNKTKCLLDGLSSPETIKHLLLTTTKWDGRLREYEPREKELKRKTWQKLLDRGAQISQFGNDRLTGTESAWKVINMLLKQGPLELGILQQDLDRIAGKGNQAHKKKSRKGLFAKLFKLFGLNSE</sequence>
<dbReference type="AlphaFoldDB" id="A0A4S8M316"/>
<evidence type="ECO:0000313" key="3">
    <source>
        <dbReference type="Proteomes" id="UP000297245"/>
    </source>
</evidence>
<dbReference type="EMBL" id="ML179180">
    <property type="protein sequence ID" value="THU96281.1"/>
    <property type="molecule type" value="Genomic_DNA"/>
</dbReference>
<dbReference type="InterPro" id="IPR006073">
    <property type="entry name" value="GTP-bd"/>
</dbReference>
<dbReference type="Gene3D" id="3.40.50.300">
    <property type="entry name" value="P-loop containing nucleotide triphosphate hydrolases"/>
    <property type="match status" value="1"/>
</dbReference>
<dbReference type="Proteomes" id="UP000297245">
    <property type="component" value="Unassembled WGS sequence"/>
</dbReference>